<dbReference type="AlphaFoldDB" id="A0A1Y3ASG1"/>
<feature type="compositionally biased region" description="Acidic residues" evidence="1">
    <location>
        <begin position="121"/>
        <end position="139"/>
    </location>
</feature>
<name>A0A1Y3ASG1_EURMA</name>
<evidence type="ECO:0000313" key="3">
    <source>
        <dbReference type="Proteomes" id="UP000194236"/>
    </source>
</evidence>
<proteinExistence type="predicted"/>
<feature type="non-terminal residue" evidence="2">
    <location>
        <position position="1"/>
    </location>
</feature>
<evidence type="ECO:0000313" key="2">
    <source>
        <dbReference type="EMBL" id="OTF70396.1"/>
    </source>
</evidence>
<comment type="caution">
    <text evidence="2">The sequence shown here is derived from an EMBL/GenBank/DDBJ whole genome shotgun (WGS) entry which is preliminary data.</text>
</comment>
<sequence length="430" mass="47632">QFAPLWDQRRVGTTPPNSGSLTRTPSTNTLNKVDMMRSQSTLCRQGLWNASNQSPAPPTSLSVAHPVNPAIAHLKPPTSTASPAGMMMNPRSGRSSAPPSQFRKSAATISCASSSRRGDSTEDDEEMDGSAINSDDDNSDEHRAMRPRPVTPPKPNILKQIRRGCNPNGSPMMSTVNVSPMNPYQNHHYVQNQHQPMTQSSRPRRLWSSDTMRSSKSEFNLASIGRDAPIRRRNNSGVSVAGQMWPPNPIVNDRLDLYMTNPSSIPCKYVSLDLCQHLVNEMNFLTNYASRIHERASYSDNAAIVDYLKETLGQVSRDIQAIVGRSPYKPAIPNKPDIVIHNDNNALKPTNGNHLDNNNSLTCNNSQNNHIPDPQTQEMFQQFMAFMKMTKSGTLINGQSNSQQQQQQQQSATQNSTKVINNDNNNVNSD</sequence>
<reference evidence="2 3" key="1">
    <citation type="submission" date="2017-03" db="EMBL/GenBank/DDBJ databases">
        <title>Genome Survey of Euroglyphus maynei.</title>
        <authorList>
            <person name="Arlian L.G."/>
            <person name="Morgan M.S."/>
            <person name="Rider S.D."/>
        </authorList>
    </citation>
    <scope>NUCLEOTIDE SEQUENCE [LARGE SCALE GENOMIC DNA]</scope>
    <source>
        <strain evidence="2">Arlian Lab</strain>
        <tissue evidence="2">Whole body</tissue>
    </source>
</reference>
<dbReference type="EMBL" id="MUJZ01065986">
    <property type="protein sequence ID" value="OTF70396.1"/>
    <property type="molecule type" value="Genomic_DNA"/>
</dbReference>
<feature type="compositionally biased region" description="Low complexity" evidence="1">
    <location>
        <begin position="399"/>
        <end position="430"/>
    </location>
</feature>
<accession>A0A1Y3ASG1</accession>
<feature type="compositionally biased region" description="Polar residues" evidence="1">
    <location>
        <begin position="14"/>
        <end position="28"/>
    </location>
</feature>
<feature type="region of interest" description="Disordered" evidence="1">
    <location>
        <begin position="71"/>
        <end position="162"/>
    </location>
</feature>
<organism evidence="2 3">
    <name type="scientific">Euroglyphus maynei</name>
    <name type="common">Mayne's house dust mite</name>
    <dbReference type="NCBI Taxonomy" id="6958"/>
    <lineage>
        <taxon>Eukaryota</taxon>
        <taxon>Metazoa</taxon>
        <taxon>Ecdysozoa</taxon>
        <taxon>Arthropoda</taxon>
        <taxon>Chelicerata</taxon>
        <taxon>Arachnida</taxon>
        <taxon>Acari</taxon>
        <taxon>Acariformes</taxon>
        <taxon>Sarcoptiformes</taxon>
        <taxon>Astigmata</taxon>
        <taxon>Psoroptidia</taxon>
        <taxon>Analgoidea</taxon>
        <taxon>Pyroglyphidae</taxon>
        <taxon>Pyroglyphinae</taxon>
        <taxon>Euroglyphus</taxon>
    </lineage>
</organism>
<dbReference type="Proteomes" id="UP000194236">
    <property type="component" value="Unassembled WGS sequence"/>
</dbReference>
<feature type="region of interest" description="Disordered" evidence="1">
    <location>
        <begin position="1"/>
        <end position="28"/>
    </location>
</feature>
<evidence type="ECO:0000256" key="1">
    <source>
        <dbReference type="SAM" id="MobiDB-lite"/>
    </source>
</evidence>
<feature type="compositionally biased region" description="Polar residues" evidence="1">
    <location>
        <begin position="92"/>
        <end position="115"/>
    </location>
</feature>
<gene>
    <name evidence="2" type="ORF">BLA29_002945</name>
</gene>
<feature type="region of interest" description="Disordered" evidence="1">
    <location>
        <begin position="395"/>
        <end position="430"/>
    </location>
</feature>
<dbReference type="OrthoDB" id="6154712at2759"/>
<protein>
    <submittedName>
        <fullName evidence="2">Uncharacterized protein</fullName>
    </submittedName>
</protein>
<keyword evidence="3" id="KW-1185">Reference proteome</keyword>